<dbReference type="Proteomes" id="UP001529369">
    <property type="component" value="Unassembled WGS sequence"/>
</dbReference>
<dbReference type="PROSITE" id="PS51898">
    <property type="entry name" value="TYR_RECOMBINASE"/>
    <property type="match status" value="1"/>
</dbReference>
<dbReference type="RefSeq" id="WP_290315894.1">
    <property type="nucleotide sequence ID" value="NZ_JAUFPN010000060.1"/>
</dbReference>
<feature type="domain" description="Tyr recombinase" evidence="5">
    <location>
        <begin position="199"/>
        <end position="432"/>
    </location>
</feature>
<evidence type="ECO:0000256" key="3">
    <source>
        <dbReference type="ARBA" id="ARBA00023125"/>
    </source>
</evidence>
<dbReference type="Gene3D" id="1.10.443.10">
    <property type="entry name" value="Intergrase catalytic core"/>
    <property type="match status" value="1"/>
</dbReference>
<reference evidence="7" key="1">
    <citation type="journal article" date="2019" name="Int. J. Syst. Evol. Microbiol.">
        <title>The Global Catalogue of Microorganisms (GCM) 10K type strain sequencing project: providing services to taxonomists for standard genome sequencing and annotation.</title>
        <authorList>
            <consortium name="The Broad Institute Genomics Platform"/>
            <consortium name="The Broad Institute Genome Sequencing Center for Infectious Disease"/>
            <person name="Wu L."/>
            <person name="Ma J."/>
        </authorList>
    </citation>
    <scope>NUCLEOTIDE SEQUENCE [LARGE SCALE GENOMIC DNA]</scope>
    <source>
        <strain evidence="7">CECT 7131</strain>
    </source>
</reference>
<gene>
    <name evidence="6" type="ORF">QWZ14_06895</name>
</gene>
<dbReference type="SUPFAM" id="SSF56349">
    <property type="entry name" value="DNA breaking-rejoining enzymes"/>
    <property type="match status" value="1"/>
</dbReference>
<dbReference type="PANTHER" id="PTHR30349:SF41">
    <property type="entry name" value="INTEGRASE_RECOMBINASE PROTEIN MJ0367-RELATED"/>
    <property type="match status" value="1"/>
</dbReference>
<sequence>MRHFTKQSRIIGGVTVLRLVDNDGDPVATFDAFAEFLTRRAYARATVKRYLEVVAAFLDYLTEARVFGVAVPAHELNRVVESYLQVIGRATQIRTAENSQSDSFLQWAKPVAEALDLHSVRIAANTVAAVNLFLRQSNLVLQAELDRAAAAGFTSPPPDPSGVIRVVSGHALLTASQRKALKQSSMLANVIRLHPEGLQRPRNLTLPRDARAQLDEAGLDFPLDGLAPLFASARSHRDRALWLLLAGGGIRTSEAMALKLDHIDPKARALFVEDPAFDRSRPDEPSHRPERFKGRAVAEVYLFEPLKTRFFEALTAYLLGEYVPGCGHGYLFQDIRPGTNRGRPMHLLTDTARLKAFHAALRRAEIPGPRKSRWGLHSLRHAYGVYMLNYIPVPGGYGLQLNEVQRLMGHRNRATTAHYARPDRVILAAKLAWADEYVVGGGMDVAALPSFVVRRLRHEADRLDQALS</sequence>
<organism evidence="6 7">
    <name type="scientific">Paeniroseomonas aquatica</name>
    <dbReference type="NCBI Taxonomy" id="373043"/>
    <lineage>
        <taxon>Bacteria</taxon>
        <taxon>Pseudomonadati</taxon>
        <taxon>Pseudomonadota</taxon>
        <taxon>Alphaproteobacteria</taxon>
        <taxon>Acetobacterales</taxon>
        <taxon>Acetobacteraceae</taxon>
        <taxon>Paeniroseomonas</taxon>
    </lineage>
</organism>
<comment type="similarity">
    <text evidence="1">Belongs to the 'phage' integrase family.</text>
</comment>
<dbReference type="InterPro" id="IPR013762">
    <property type="entry name" value="Integrase-like_cat_sf"/>
</dbReference>
<accession>A0ABT8A3I4</accession>
<evidence type="ECO:0000256" key="1">
    <source>
        <dbReference type="ARBA" id="ARBA00008857"/>
    </source>
</evidence>
<keyword evidence="3" id="KW-0238">DNA-binding</keyword>
<comment type="caution">
    <text evidence="6">The sequence shown here is derived from an EMBL/GenBank/DDBJ whole genome shotgun (WGS) entry which is preliminary data.</text>
</comment>
<dbReference type="InterPro" id="IPR011010">
    <property type="entry name" value="DNA_brk_join_enz"/>
</dbReference>
<protein>
    <submittedName>
        <fullName evidence="6">Site-specific integrase</fullName>
    </submittedName>
</protein>
<name>A0ABT8A3I4_9PROT</name>
<evidence type="ECO:0000256" key="4">
    <source>
        <dbReference type="ARBA" id="ARBA00023172"/>
    </source>
</evidence>
<evidence type="ECO:0000259" key="5">
    <source>
        <dbReference type="PROSITE" id="PS51898"/>
    </source>
</evidence>
<evidence type="ECO:0000256" key="2">
    <source>
        <dbReference type="ARBA" id="ARBA00022908"/>
    </source>
</evidence>
<keyword evidence="2" id="KW-0229">DNA integration</keyword>
<dbReference type="InterPro" id="IPR050090">
    <property type="entry name" value="Tyrosine_recombinase_XerCD"/>
</dbReference>
<dbReference type="EMBL" id="JAUFPN010000060">
    <property type="protein sequence ID" value="MDN3564104.1"/>
    <property type="molecule type" value="Genomic_DNA"/>
</dbReference>
<dbReference type="InterPro" id="IPR002104">
    <property type="entry name" value="Integrase_catalytic"/>
</dbReference>
<keyword evidence="4" id="KW-0233">DNA recombination</keyword>
<evidence type="ECO:0000313" key="6">
    <source>
        <dbReference type="EMBL" id="MDN3564104.1"/>
    </source>
</evidence>
<dbReference type="Pfam" id="PF00589">
    <property type="entry name" value="Phage_integrase"/>
    <property type="match status" value="1"/>
</dbReference>
<dbReference type="PANTHER" id="PTHR30349">
    <property type="entry name" value="PHAGE INTEGRASE-RELATED"/>
    <property type="match status" value="1"/>
</dbReference>
<proteinExistence type="inferred from homology"/>
<keyword evidence="7" id="KW-1185">Reference proteome</keyword>
<evidence type="ECO:0000313" key="7">
    <source>
        <dbReference type="Proteomes" id="UP001529369"/>
    </source>
</evidence>
<dbReference type="CDD" id="cd00397">
    <property type="entry name" value="DNA_BRE_C"/>
    <property type="match status" value="1"/>
</dbReference>